<keyword evidence="2" id="KW-0378">Hydrolase</keyword>
<dbReference type="KEGG" id="hcu:MUN79_15500"/>
<dbReference type="InterPro" id="IPR008969">
    <property type="entry name" value="CarboxyPept-like_regulatory"/>
</dbReference>
<protein>
    <submittedName>
        <fullName evidence="2">Carboxypeptidase-like regulatory domain-containing protein</fullName>
    </submittedName>
</protein>
<dbReference type="FunFam" id="2.60.40.1120:FF:000003">
    <property type="entry name" value="Outer membrane protein Omp121"/>
    <property type="match status" value="1"/>
</dbReference>
<dbReference type="AlphaFoldDB" id="A0A8T9PYL4"/>
<reference evidence="2" key="1">
    <citation type="submission" date="2022-04" db="EMBL/GenBank/DDBJ databases">
        <title>Hymenobacter sp. isolated from the air.</title>
        <authorList>
            <person name="Won M."/>
            <person name="Lee C.-M."/>
            <person name="Woen H.-Y."/>
            <person name="Kwon S.-W."/>
        </authorList>
    </citation>
    <scope>NUCLEOTIDE SEQUENCE</scope>
    <source>
        <strain evidence="2">5116S-3</strain>
    </source>
</reference>
<feature type="region of interest" description="Disordered" evidence="1">
    <location>
        <begin position="20"/>
        <end position="44"/>
    </location>
</feature>
<keyword evidence="2" id="KW-0645">Protease</keyword>
<dbReference type="Gene3D" id="2.60.40.1120">
    <property type="entry name" value="Carboxypeptidase-like, regulatory domain"/>
    <property type="match status" value="1"/>
</dbReference>
<dbReference type="EMBL" id="CP095046">
    <property type="protein sequence ID" value="UOQ70167.1"/>
    <property type="molecule type" value="Genomic_DNA"/>
</dbReference>
<dbReference type="RefSeq" id="WP_244673591.1">
    <property type="nucleotide sequence ID" value="NZ_CP095046.1"/>
</dbReference>
<proteinExistence type="predicted"/>
<dbReference type="SUPFAM" id="SSF49464">
    <property type="entry name" value="Carboxypeptidase regulatory domain-like"/>
    <property type="match status" value="1"/>
</dbReference>
<evidence type="ECO:0000313" key="3">
    <source>
        <dbReference type="Proteomes" id="UP000831796"/>
    </source>
</evidence>
<keyword evidence="3" id="KW-1185">Reference proteome</keyword>
<gene>
    <name evidence="2" type="ORF">MUN79_15500</name>
</gene>
<evidence type="ECO:0000256" key="1">
    <source>
        <dbReference type="SAM" id="MobiDB-lite"/>
    </source>
</evidence>
<sequence length="170" mass="17868">MPFSAHSTLYACPRIENSLHPRSSTGRNLIRAERGGPGPTSRSFDPNGVAQLAGAAEQVISGRVADKNGQPLPGVTVLVKGTSTGTATDNEGRFQLTLADPAQAVLVISFIGYQTQELRVADQTSFELTLLESATGLEEVVVIGYGTAKRENITTAVASLPNPRKLPIGP</sequence>
<accession>A0A8T9PYL4</accession>
<keyword evidence="2" id="KW-0121">Carboxypeptidase</keyword>
<dbReference type="Proteomes" id="UP000831796">
    <property type="component" value="Chromosome"/>
</dbReference>
<name>A0A8T9PYL4_9BACT</name>
<organism evidence="2 3">
    <name type="scientific">Hymenobacter cellulosilyticus</name>
    <dbReference type="NCBI Taxonomy" id="2932248"/>
    <lineage>
        <taxon>Bacteria</taxon>
        <taxon>Pseudomonadati</taxon>
        <taxon>Bacteroidota</taxon>
        <taxon>Cytophagia</taxon>
        <taxon>Cytophagales</taxon>
        <taxon>Hymenobacteraceae</taxon>
        <taxon>Hymenobacter</taxon>
    </lineage>
</organism>
<dbReference type="GO" id="GO:0004180">
    <property type="term" value="F:carboxypeptidase activity"/>
    <property type="evidence" value="ECO:0007669"/>
    <property type="project" value="UniProtKB-KW"/>
</dbReference>
<evidence type="ECO:0000313" key="2">
    <source>
        <dbReference type="EMBL" id="UOQ70167.1"/>
    </source>
</evidence>
<dbReference type="Pfam" id="PF13715">
    <property type="entry name" value="CarbopepD_reg_2"/>
    <property type="match status" value="1"/>
</dbReference>